<gene>
    <name evidence="5" type="primary">rpl35</name>
</gene>
<comment type="similarity">
    <text evidence="1 4">Belongs to the bacterial ribosomal protein bL35 family.</text>
</comment>
<dbReference type="InterPro" id="IPR021137">
    <property type="entry name" value="Ribosomal_bL35-like"/>
</dbReference>
<dbReference type="GO" id="GO:0015934">
    <property type="term" value="C:large ribosomal subunit"/>
    <property type="evidence" value="ECO:0007669"/>
    <property type="project" value="TreeGrafter"/>
</dbReference>
<dbReference type="EMBL" id="KX525588">
    <property type="protein sequence ID" value="AOL58144.1"/>
    <property type="molecule type" value="Genomic_DNA"/>
</dbReference>
<dbReference type="HAMAP" id="MF_00514">
    <property type="entry name" value="Ribosomal_bL35"/>
    <property type="match status" value="1"/>
</dbReference>
<geneLocation type="plastid" evidence="5"/>
<evidence type="ECO:0000256" key="4">
    <source>
        <dbReference type="RuleBase" id="RU000568"/>
    </source>
</evidence>
<dbReference type="InterPro" id="IPR018265">
    <property type="entry name" value="Ribosomal_bL35_CS"/>
</dbReference>
<dbReference type="NCBIfam" id="TIGR00001">
    <property type="entry name" value="rpmI_bact"/>
    <property type="match status" value="1"/>
</dbReference>
<evidence type="ECO:0000313" key="5">
    <source>
        <dbReference type="EMBL" id="AOL58144.1"/>
    </source>
</evidence>
<dbReference type="AlphaFoldDB" id="A0A342RZJ8"/>
<dbReference type="Gene3D" id="4.10.410.60">
    <property type="match status" value="1"/>
</dbReference>
<keyword evidence="5" id="KW-0934">Plastid</keyword>
<dbReference type="Pfam" id="PF01632">
    <property type="entry name" value="Ribosomal_L35p"/>
    <property type="match status" value="1"/>
</dbReference>
<dbReference type="PANTHER" id="PTHR33343">
    <property type="entry name" value="54S RIBOSOMAL PROTEIN BL35M"/>
    <property type="match status" value="1"/>
</dbReference>
<proteinExistence type="inferred from homology"/>
<dbReference type="InterPro" id="IPR001706">
    <property type="entry name" value="Ribosomal_bL35"/>
</dbReference>
<dbReference type="RefSeq" id="YP_009295660.1">
    <property type="nucleotide sequence ID" value="NC_031167.1"/>
</dbReference>
<dbReference type="GeneID" id="29072121"/>
<evidence type="ECO:0000256" key="1">
    <source>
        <dbReference type="ARBA" id="ARBA00006598"/>
    </source>
</evidence>
<dbReference type="FunFam" id="4.10.410.60:FF:000001">
    <property type="entry name" value="50S ribosomal protein L35"/>
    <property type="match status" value="1"/>
</dbReference>
<dbReference type="InterPro" id="IPR037229">
    <property type="entry name" value="Ribosomal_bL35_sf"/>
</dbReference>
<name>A0A342RZJ8_9FLOR</name>
<accession>A0A342RZJ8</accession>
<dbReference type="GO" id="GO:0003735">
    <property type="term" value="F:structural constituent of ribosome"/>
    <property type="evidence" value="ECO:0007669"/>
    <property type="project" value="InterPro"/>
</dbReference>
<keyword evidence="2 4" id="KW-0689">Ribosomal protein</keyword>
<sequence>MNKLKTSKSINKRFKMTSSGKLLKHKASRSHLLQKKTSKRKRQLRKVALVDTKDILNFKQKLPYLWN</sequence>
<reference evidence="5" key="1">
    <citation type="journal article" date="2016" name="Mitochondrial DNA Part B Resour">
        <title>Organellar genome analysis of the heteromorphic red alga Mastocarpus papillatus (Phyllophoraceae, Rhodophyta).</title>
        <authorList>
            <person name="Hughey J.R."/>
            <person name="Mumford T.F."/>
            <person name="Navarrete-Fernandez T.M."/>
            <person name="Huber S.R."/>
            <person name="Freese J.M."/>
            <person name="Murray E.M.C."/>
            <person name="Sissini M.N."/>
            <person name="Gentilhomme A."/>
        </authorList>
    </citation>
    <scope>NUCLEOTIDE SEQUENCE</scope>
</reference>
<evidence type="ECO:0000256" key="3">
    <source>
        <dbReference type="ARBA" id="ARBA00023274"/>
    </source>
</evidence>
<organism evidence="5">
    <name type="scientific">Mastocarpus papillatus</name>
    <dbReference type="NCBI Taxonomy" id="31436"/>
    <lineage>
        <taxon>Eukaryota</taxon>
        <taxon>Rhodophyta</taxon>
        <taxon>Florideophyceae</taxon>
        <taxon>Rhodymeniophycidae</taxon>
        <taxon>Gigartinales</taxon>
        <taxon>Phyllophoraceae</taxon>
        <taxon>Mastocarpus</taxon>
    </lineage>
</organism>
<evidence type="ECO:0000256" key="2">
    <source>
        <dbReference type="ARBA" id="ARBA00022980"/>
    </source>
</evidence>
<dbReference type="PANTHER" id="PTHR33343:SF1">
    <property type="entry name" value="LARGE RIBOSOMAL SUBUNIT PROTEIN BL35M"/>
    <property type="match status" value="1"/>
</dbReference>
<dbReference type="SUPFAM" id="SSF143034">
    <property type="entry name" value="L35p-like"/>
    <property type="match status" value="1"/>
</dbReference>
<protein>
    <recommendedName>
        <fullName evidence="4">50S ribosomal protein L35</fullName>
    </recommendedName>
</protein>
<keyword evidence="3 4" id="KW-0687">Ribonucleoprotein</keyword>
<dbReference type="PROSITE" id="PS00936">
    <property type="entry name" value="RIBOSOMAL_L35"/>
    <property type="match status" value="1"/>
</dbReference>
<dbReference type="PRINTS" id="PR00064">
    <property type="entry name" value="RIBOSOMALL35"/>
</dbReference>
<dbReference type="GO" id="GO:0006412">
    <property type="term" value="P:translation"/>
    <property type="evidence" value="ECO:0007669"/>
    <property type="project" value="InterPro"/>
</dbReference>